<evidence type="ECO:0000256" key="8">
    <source>
        <dbReference type="ARBA" id="ARBA00024040"/>
    </source>
</evidence>
<feature type="domain" description="Homeobox" evidence="10">
    <location>
        <begin position="2"/>
        <end position="55"/>
    </location>
</feature>
<keyword evidence="3" id="KW-0805">Transcription regulation</keyword>
<evidence type="ECO:0000256" key="5">
    <source>
        <dbReference type="ARBA" id="ARBA00023155"/>
    </source>
</evidence>
<dbReference type="Proteomes" id="UP001222027">
    <property type="component" value="Unassembled WGS sequence"/>
</dbReference>
<evidence type="ECO:0000256" key="6">
    <source>
        <dbReference type="ARBA" id="ARBA00023163"/>
    </source>
</evidence>
<keyword evidence="5 9" id="KW-0371">Homeobox</keyword>
<keyword evidence="6" id="KW-0804">Transcription</keyword>
<keyword evidence="7 9" id="KW-0539">Nucleus</keyword>
<dbReference type="GO" id="GO:0099402">
    <property type="term" value="P:plant organ development"/>
    <property type="evidence" value="ECO:0007669"/>
    <property type="project" value="InterPro"/>
</dbReference>
<evidence type="ECO:0000313" key="11">
    <source>
        <dbReference type="EMBL" id="KAJ8466738.1"/>
    </source>
</evidence>
<dbReference type="EMBL" id="JAQQAF010000008">
    <property type="protein sequence ID" value="KAJ8466738.1"/>
    <property type="molecule type" value="Genomic_DNA"/>
</dbReference>
<evidence type="ECO:0000256" key="9">
    <source>
        <dbReference type="RuleBase" id="RU000682"/>
    </source>
</evidence>
<comment type="similarity">
    <text evidence="8">Belongs to the WUS homeobox family.</text>
</comment>
<evidence type="ECO:0000256" key="7">
    <source>
        <dbReference type="ARBA" id="ARBA00023242"/>
    </source>
</evidence>
<dbReference type="InterPro" id="IPR001356">
    <property type="entry name" value="HD"/>
</dbReference>
<keyword evidence="4 9" id="KW-0238">DNA-binding</keyword>
<dbReference type="InterPro" id="IPR009057">
    <property type="entry name" value="Homeodomain-like_sf"/>
</dbReference>
<dbReference type="AlphaFoldDB" id="A0AAV8Q8S5"/>
<proteinExistence type="inferred from homology"/>
<reference evidence="11 12" key="1">
    <citation type="submission" date="2022-12" db="EMBL/GenBank/DDBJ databases">
        <title>Chromosome-scale assembly of the Ensete ventricosum genome.</title>
        <authorList>
            <person name="Dussert Y."/>
            <person name="Stocks J."/>
            <person name="Wendawek A."/>
            <person name="Woldeyes F."/>
            <person name="Nichols R.A."/>
            <person name="Borrell J.S."/>
        </authorList>
    </citation>
    <scope>NUCLEOTIDE SEQUENCE [LARGE SCALE GENOMIC DNA]</scope>
    <source>
        <strain evidence="12">cv. Maze</strain>
        <tissue evidence="11">Seeds</tissue>
    </source>
</reference>
<dbReference type="InterPro" id="IPR044555">
    <property type="entry name" value="WUSCHEL-like"/>
</dbReference>
<organism evidence="11 12">
    <name type="scientific">Ensete ventricosum</name>
    <name type="common">Abyssinian banana</name>
    <name type="synonym">Musa ensete</name>
    <dbReference type="NCBI Taxonomy" id="4639"/>
    <lineage>
        <taxon>Eukaryota</taxon>
        <taxon>Viridiplantae</taxon>
        <taxon>Streptophyta</taxon>
        <taxon>Embryophyta</taxon>
        <taxon>Tracheophyta</taxon>
        <taxon>Spermatophyta</taxon>
        <taxon>Magnoliopsida</taxon>
        <taxon>Liliopsida</taxon>
        <taxon>Zingiberales</taxon>
        <taxon>Musaceae</taxon>
        <taxon>Ensete</taxon>
    </lineage>
</organism>
<dbReference type="GO" id="GO:0003677">
    <property type="term" value="F:DNA binding"/>
    <property type="evidence" value="ECO:0007669"/>
    <property type="project" value="UniProtKB-KW"/>
</dbReference>
<keyword evidence="2" id="KW-0217">Developmental protein</keyword>
<comment type="subcellular location">
    <subcellularLocation>
        <location evidence="1 9">Nucleus</location>
    </subcellularLocation>
</comment>
<evidence type="ECO:0000256" key="4">
    <source>
        <dbReference type="ARBA" id="ARBA00023125"/>
    </source>
</evidence>
<protein>
    <recommendedName>
        <fullName evidence="10">Homeobox domain-containing protein</fullName>
    </recommendedName>
</protein>
<evidence type="ECO:0000256" key="3">
    <source>
        <dbReference type="ARBA" id="ARBA00023015"/>
    </source>
</evidence>
<comment type="caution">
    <text evidence="11">The sequence shown here is derived from an EMBL/GenBank/DDBJ whole genome shotgun (WGS) entry which is preliminary data.</text>
</comment>
<gene>
    <name evidence="11" type="ORF">OPV22_029290</name>
</gene>
<name>A0AAV8Q8S5_ENSVE</name>
<dbReference type="Pfam" id="PF00046">
    <property type="entry name" value="Homeodomain"/>
    <property type="match status" value="1"/>
</dbReference>
<keyword evidence="12" id="KW-1185">Reference proteome</keyword>
<evidence type="ECO:0000256" key="2">
    <source>
        <dbReference type="ARBA" id="ARBA00022473"/>
    </source>
</evidence>
<dbReference type="GO" id="GO:0003700">
    <property type="term" value="F:DNA-binding transcription factor activity"/>
    <property type="evidence" value="ECO:0007669"/>
    <property type="project" value="InterPro"/>
</dbReference>
<evidence type="ECO:0000313" key="12">
    <source>
        <dbReference type="Proteomes" id="UP001222027"/>
    </source>
</evidence>
<accession>A0AAV8Q8S5</accession>
<dbReference type="PANTHER" id="PTHR45940:SF42">
    <property type="entry name" value="WUSCHEL-RELATED HOMEOBOX 3"/>
    <property type="match status" value="1"/>
</dbReference>
<dbReference type="SUPFAM" id="SSF46689">
    <property type="entry name" value="Homeodomain-like"/>
    <property type="match status" value="1"/>
</dbReference>
<evidence type="ECO:0000259" key="10">
    <source>
        <dbReference type="Pfam" id="PF00046"/>
    </source>
</evidence>
<evidence type="ECO:0000256" key="1">
    <source>
        <dbReference type="ARBA" id="ARBA00004123"/>
    </source>
</evidence>
<dbReference type="PANTHER" id="PTHR45940">
    <property type="entry name" value="WUSCHEL-RELATED HOMEOBOX 1-RELATED"/>
    <property type="match status" value="1"/>
</dbReference>
<dbReference type="GO" id="GO:0005634">
    <property type="term" value="C:nucleus"/>
    <property type="evidence" value="ECO:0007669"/>
    <property type="project" value="UniProtKB-SubCell"/>
</dbReference>
<sequence length="188" mass="21957">MPEQLMILGEIYRSWVRTPSASQIEKTVARLSSYGRIEGKNVFYFFQNHKARERQKLQRTLSRHYQLIYSCHSLPHQQLYCKQGLLLSLICSTMRLQLTRFFRFSTRIQLYFFRLIRKSQNGGLNLPEISNAEEPPETNYETFGHEWTSMMMLPNRSSLRTLDLFPTTSTGLKDECATPKSSSSTSIN</sequence>